<feature type="transmembrane region" description="Helical" evidence="6">
    <location>
        <begin position="143"/>
        <end position="165"/>
    </location>
</feature>
<feature type="transmembrane region" description="Helical" evidence="6">
    <location>
        <begin position="111"/>
        <end position="131"/>
    </location>
</feature>
<dbReference type="PANTHER" id="PTHR30482:SF17">
    <property type="entry name" value="ABC TRANSPORTER ATP-BINDING PROTEIN"/>
    <property type="match status" value="1"/>
</dbReference>
<reference evidence="7 8" key="1">
    <citation type="submission" date="2020-07" db="EMBL/GenBank/DDBJ databases">
        <title>Genomic Encyclopedia of Type Strains, Phase IV (KMG-V): Genome sequencing to study the core and pangenomes of soil and plant-associated prokaryotes.</title>
        <authorList>
            <person name="Whitman W."/>
        </authorList>
    </citation>
    <scope>NUCLEOTIDE SEQUENCE [LARGE SCALE GENOMIC DNA]</scope>
    <source>
        <strain evidence="7 8">SAS40</strain>
    </source>
</reference>
<dbReference type="GO" id="GO:0015658">
    <property type="term" value="F:branched-chain amino acid transmembrane transporter activity"/>
    <property type="evidence" value="ECO:0007669"/>
    <property type="project" value="InterPro"/>
</dbReference>
<dbReference type="InterPro" id="IPR001851">
    <property type="entry name" value="ABC_transp_permease"/>
</dbReference>
<dbReference type="CDD" id="cd06581">
    <property type="entry name" value="TM_PBP1_LivM_like"/>
    <property type="match status" value="1"/>
</dbReference>
<keyword evidence="8" id="KW-1185">Reference proteome</keyword>
<evidence type="ECO:0000256" key="6">
    <source>
        <dbReference type="SAM" id="Phobius"/>
    </source>
</evidence>
<protein>
    <submittedName>
        <fullName evidence="7">Branched-chain amino acid transport system permease protein</fullName>
    </submittedName>
</protein>
<evidence type="ECO:0000256" key="1">
    <source>
        <dbReference type="ARBA" id="ARBA00004651"/>
    </source>
</evidence>
<dbReference type="Proteomes" id="UP000542125">
    <property type="component" value="Unassembled WGS sequence"/>
</dbReference>
<proteinExistence type="predicted"/>
<feature type="transmembrane region" description="Helical" evidence="6">
    <location>
        <begin position="53"/>
        <end position="73"/>
    </location>
</feature>
<gene>
    <name evidence="7" type="ORF">FHW18_003788</name>
</gene>
<feature type="transmembrane region" description="Helical" evidence="6">
    <location>
        <begin position="80"/>
        <end position="99"/>
    </location>
</feature>
<sequence>MKEGAVESSGGALPAMPGPGRAMARAGWPLMIWGGAALVLLLAPWLLGGASGNAYAVTLLSHLCAMTVFALSYNLLLGQTGLLSFGHAVYAGMGGWVAVRALNLAGDGLPLPVSLVPLVGGLGGAVVGLLFGLLTTRRGGTPFAMISLGIGELMYALAAMFPGWFGGEAGIATNRVVGDPVWGITFGPDIEIYYLTAAWSLAAALAMYGLTRTPLGRMASAVRDNAQRVGFIGYDPKRVRCTMLVAAAFFAGMSGALTALNVEVVSAESLGSMRSGMVLLAVVIGGSAYFVGPVLGAITVTLMAMALSRHTPAWQLYLGLGFAATVMFVPGGIAGFAADQGRQWRERGWRMLSVPYVLAASGVLVLVFGTVELVEPLYRERLRLGQAAPVPDAAAAASGGWEIGGGMPWWMAVVVMAAGIGMLVLARRFRARAEGGQDHGSAVSDRRAS</sequence>
<dbReference type="InterPro" id="IPR043428">
    <property type="entry name" value="LivM-like"/>
</dbReference>
<feature type="transmembrane region" description="Helical" evidence="6">
    <location>
        <begin position="192"/>
        <end position="210"/>
    </location>
</feature>
<organism evidence="7 8">
    <name type="scientific">Pigmentiphaga litoralis</name>
    <dbReference type="NCBI Taxonomy" id="516702"/>
    <lineage>
        <taxon>Bacteria</taxon>
        <taxon>Pseudomonadati</taxon>
        <taxon>Pseudomonadota</taxon>
        <taxon>Betaproteobacteria</taxon>
        <taxon>Burkholderiales</taxon>
        <taxon>Alcaligenaceae</taxon>
        <taxon>Pigmentiphaga</taxon>
    </lineage>
</organism>
<dbReference type="Pfam" id="PF02653">
    <property type="entry name" value="BPD_transp_2"/>
    <property type="match status" value="1"/>
</dbReference>
<dbReference type="GO" id="GO:0005886">
    <property type="term" value="C:plasma membrane"/>
    <property type="evidence" value="ECO:0007669"/>
    <property type="project" value="UniProtKB-SubCell"/>
</dbReference>
<dbReference type="EMBL" id="JACBYR010000001">
    <property type="protein sequence ID" value="NYE84517.1"/>
    <property type="molecule type" value="Genomic_DNA"/>
</dbReference>
<dbReference type="RefSeq" id="WP_373563293.1">
    <property type="nucleotide sequence ID" value="NZ_JACBYR010000001.1"/>
</dbReference>
<dbReference type="PANTHER" id="PTHR30482">
    <property type="entry name" value="HIGH-AFFINITY BRANCHED-CHAIN AMINO ACID TRANSPORT SYSTEM PERMEASE"/>
    <property type="match status" value="1"/>
</dbReference>
<feature type="transmembrane region" description="Helical" evidence="6">
    <location>
        <begin position="349"/>
        <end position="371"/>
    </location>
</feature>
<comment type="subcellular location">
    <subcellularLocation>
        <location evidence="1">Cell membrane</location>
        <topology evidence="1">Multi-pass membrane protein</topology>
    </subcellularLocation>
</comment>
<feature type="transmembrane region" description="Helical" evidence="6">
    <location>
        <begin position="407"/>
        <end position="426"/>
    </location>
</feature>
<keyword evidence="5 6" id="KW-0472">Membrane</keyword>
<dbReference type="AlphaFoldDB" id="A0A7Y9IWS9"/>
<feature type="transmembrane region" description="Helical" evidence="6">
    <location>
        <begin position="278"/>
        <end position="304"/>
    </location>
</feature>
<feature type="transmembrane region" description="Helical" evidence="6">
    <location>
        <begin position="316"/>
        <end position="337"/>
    </location>
</feature>
<keyword evidence="4 6" id="KW-1133">Transmembrane helix</keyword>
<evidence type="ECO:0000256" key="2">
    <source>
        <dbReference type="ARBA" id="ARBA00022475"/>
    </source>
</evidence>
<evidence type="ECO:0000256" key="5">
    <source>
        <dbReference type="ARBA" id="ARBA00023136"/>
    </source>
</evidence>
<evidence type="ECO:0000256" key="3">
    <source>
        <dbReference type="ARBA" id="ARBA00022692"/>
    </source>
</evidence>
<feature type="transmembrane region" description="Helical" evidence="6">
    <location>
        <begin position="26"/>
        <end position="47"/>
    </location>
</feature>
<evidence type="ECO:0000313" key="7">
    <source>
        <dbReference type="EMBL" id="NYE84517.1"/>
    </source>
</evidence>
<accession>A0A7Y9IWS9</accession>
<evidence type="ECO:0000256" key="4">
    <source>
        <dbReference type="ARBA" id="ARBA00022989"/>
    </source>
</evidence>
<keyword evidence="2" id="KW-1003">Cell membrane</keyword>
<evidence type="ECO:0000313" key="8">
    <source>
        <dbReference type="Proteomes" id="UP000542125"/>
    </source>
</evidence>
<keyword evidence="3 6" id="KW-0812">Transmembrane</keyword>
<comment type="caution">
    <text evidence="7">The sequence shown here is derived from an EMBL/GenBank/DDBJ whole genome shotgun (WGS) entry which is preliminary data.</text>
</comment>
<name>A0A7Y9IWS9_9BURK</name>